<evidence type="ECO:0000256" key="7">
    <source>
        <dbReference type="PIRNR" id="PIRNR038996"/>
    </source>
</evidence>
<dbReference type="EMBL" id="CP003746">
    <property type="protein sequence ID" value="AFU98011.1"/>
    <property type="molecule type" value="Genomic_DNA"/>
</dbReference>
<comment type="cofactor">
    <cofactor evidence="1 7">
        <name>FMN</name>
        <dbReference type="ChEBI" id="CHEBI:58210"/>
    </cofactor>
</comment>
<keyword evidence="10" id="KW-1185">Reference proteome</keyword>
<dbReference type="Gene3D" id="3.40.50.360">
    <property type="match status" value="1"/>
</dbReference>
<evidence type="ECO:0000256" key="6">
    <source>
        <dbReference type="ARBA" id="ARBA00022982"/>
    </source>
</evidence>
<organism evidence="9 10">
    <name type="scientific">Simiduia agarivorans (strain DSM 21679 / JCM 13881 / BCRC 17597 / SA1)</name>
    <dbReference type="NCBI Taxonomy" id="1117647"/>
    <lineage>
        <taxon>Bacteria</taxon>
        <taxon>Pseudomonadati</taxon>
        <taxon>Pseudomonadota</taxon>
        <taxon>Gammaproteobacteria</taxon>
        <taxon>Cellvibrionales</taxon>
        <taxon>Cellvibrionaceae</taxon>
        <taxon>Simiduia</taxon>
    </lineage>
</organism>
<dbReference type="HOGENOM" id="CLU_051402_1_0_6"/>
<gene>
    <name evidence="9" type="ordered locus">M5M_04010</name>
</gene>
<dbReference type="NCBIfam" id="NF006739">
    <property type="entry name" value="PRK09267.1-5"/>
    <property type="match status" value="1"/>
</dbReference>
<dbReference type="Proteomes" id="UP000000466">
    <property type="component" value="Chromosome"/>
</dbReference>
<sequence>MAKIGLIFGSDEGNTEAIAYRIQARLGADLVDVLDVADITVLDFDNYDTLILGLSTWDFGQIQSDWEDFWGDVGQVDFTGKTVALFGLGDQFGYGDYFLDAMGMLHDVIVPNGARIVGYWSTDGYDFDASKAQVAGENLFVGLGIDQDQQEDLTAGRLNRWCRQIHAELGLTSPIQDLDD</sequence>
<dbReference type="eggNOG" id="COG0716">
    <property type="taxonomic scope" value="Bacteria"/>
</dbReference>
<evidence type="ECO:0000313" key="9">
    <source>
        <dbReference type="EMBL" id="AFU98011.1"/>
    </source>
</evidence>
<dbReference type="OrthoDB" id="359268at2"/>
<dbReference type="PROSITE" id="PS00201">
    <property type="entry name" value="FLAVODOXIN"/>
    <property type="match status" value="1"/>
</dbReference>
<dbReference type="KEGG" id="saga:M5M_04010"/>
<dbReference type="GO" id="GO:0009055">
    <property type="term" value="F:electron transfer activity"/>
    <property type="evidence" value="ECO:0007669"/>
    <property type="project" value="UniProtKB-UniRule"/>
</dbReference>
<keyword evidence="5 7" id="KW-0288">FMN</keyword>
<reference evidence="9 10" key="1">
    <citation type="journal article" date="2013" name="Genome Announc.">
        <title>Complete genome sequence of Simiduia agarivorans SA1(T), a marine bacterium able to degrade a variety of polysaccharides.</title>
        <authorList>
            <person name="Lin S.Y."/>
            <person name="Shieh W.Y."/>
            <person name="Chen J.S."/>
            <person name="Tang S.L."/>
        </authorList>
    </citation>
    <scope>NUCLEOTIDE SEQUENCE [LARGE SCALE GENOMIC DNA]</scope>
    <source>
        <strain evidence="10">DSM 21679 / JCM 13881 / BCRC 17597 / SA1</strain>
    </source>
</reference>
<evidence type="ECO:0000256" key="2">
    <source>
        <dbReference type="ARBA" id="ARBA00005267"/>
    </source>
</evidence>
<evidence type="ECO:0000256" key="1">
    <source>
        <dbReference type="ARBA" id="ARBA00001917"/>
    </source>
</evidence>
<evidence type="ECO:0000259" key="8">
    <source>
        <dbReference type="PROSITE" id="PS50902"/>
    </source>
</evidence>
<dbReference type="Pfam" id="PF00258">
    <property type="entry name" value="Flavodoxin_1"/>
    <property type="match status" value="1"/>
</dbReference>
<protein>
    <recommendedName>
        <fullName evidence="7">Flavodoxin</fullName>
    </recommendedName>
</protein>
<dbReference type="InterPro" id="IPR029039">
    <property type="entry name" value="Flavoprotein-like_sf"/>
</dbReference>
<accession>K4KGA8</accession>
<keyword evidence="3 7" id="KW-0813">Transport</keyword>
<dbReference type="STRING" id="1117647.M5M_04010"/>
<keyword evidence="4 7" id="KW-0285">Flavoprotein</keyword>
<dbReference type="PANTHER" id="PTHR42809">
    <property type="entry name" value="FLAVODOXIN 2"/>
    <property type="match status" value="1"/>
</dbReference>
<dbReference type="AlphaFoldDB" id="K4KGA8"/>
<proteinExistence type="inferred from homology"/>
<feature type="domain" description="Flavodoxin-like" evidence="8">
    <location>
        <begin position="4"/>
        <end position="166"/>
    </location>
</feature>
<dbReference type="NCBIfam" id="TIGR01752">
    <property type="entry name" value="flav_long"/>
    <property type="match status" value="1"/>
</dbReference>
<dbReference type="PANTHER" id="PTHR42809:SF1">
    <property type="entry name" value="FLAVODOXIN 1"/>
    <property type="match status" value="1"/>
</dbReference>
<comment type="similarity">
    <text evidence="2 7">Belongs to the flavodoxin family.</text>
</comment>
<dbReference type="RefSeq" id="WP_015046184.1">
    <property type="nucleotide sequence ID" value="NC_018868.3"/>
</dbReference>
<evidence type="ECO:0000256" key="5">
    <source>
        <dbReference type="ARBA" id="ARBA00022643"/>
    </source>
</evidence>
<dbReference type="PIRSF" id="PIRSF038996">
    <property type="entry name" value="FldA"/>
    <property type="match status" value="1"/>
</dbReference>
<comment type="function">
    <text evidence="7">Low-potential electron donor to a number of redox enzymes.</text>
</comment>
<evidence type="ECO:0000313" key="10">
    <source>
        <dbReference type="Proteomes" id="UP000000466"/>
    </source>
</evidence>
<dbReference type="GO" id="GO:0010181">
    <property type="term" value="F:FMN binding"/>
    <property type="evidence" value="ECO:0007669"/>
    <property type="project" value="UniProtKB-UniRule"/>
</dbReference>
<dbReference type="InterPro" id="IPR008254">
    <property type="entry name" value="Flavodoxin/NO_synth"/>
</dbReference>
<keyword evidence="6 7" id="KW-0249">Electron transport</keyword>
<evidence type="ECO:0000256" key="3">
    <source>
        <dbReference type="ARBA" id="ARBA00022448"/>
    </source>
</evidence>
<dbReference type="PROSITE" id="PS50902">
    <property type="entry name" value="FLAVODOXIN_LIKE"/>
    <property type="match status" value="1"/>
</dbReference>
<dbReference type="SUPFAM" id="SSF52218">
    <property type="entry name" value="Flavoproteins"/>
    <property type="match status" value="1"/>
</dbReference>
<dbReference type="InterPro" id="IPR001226">
    <property type="entry name" value="Flavodoxin_CS"/>
</dbReference>
<evidence type="ECO:0000256" key="4">
    <source>
        <dbReference type="ARBA" id="ARBA00022630"/>
    </source>
</evidence>
<dbReference type="InterPro" id="IPR010086">
    <property type="entry name" value="Flavodoxin_lc"/>
</dbReference>
<name>K4KGA8_SIMAS</name>
<dbReference type="InterPro" id="IPR050619">
    <property type="entry name" value="Flavodoxin"/>
</dbReference>